<dbReference type="InterPro" id="IPR005123">
    <property type="entry name" value="Oxoglu/Fe-dep_dioxygenase_dom"/>
</dbReference>
<gene>
    <name evidence="3" type="ORF">PCOR1329_LOCUS37276</name>
</gene>
<evidence type="ECO:0000313" key="3">
    <source>
        <dbReference type="EMBL" id="CAK0842415.1"/>
    </source>
</evidence>
<comment type="caution">
    <text evidence="3">The sequence shown here is derived from an EMBL/GenBank/DDBJ whole genome shotgun (WGS) entry which is preliminary data.</text>
</comment>
<reference evidence="3" key="1">
    <citation type="submission" date="2023-10" db="EMBL/GenBank/DDBJ databases">
        <authorList>
            <person name="Chen Y."/>
            <person name="Shah S."/>
            <person name="Dougan E. K."/>
            <person name="Thang M."/>
            <person name="Chan C."/>
        </authorList>
    </citation>
    <scope>NUCLEOTIDE SEQUENCE [LARGE SCALE GENOMIC DNA]</scope>
</reference>
<dbReference type="Proteomes" id="UP001189429">
    <property type="component" value="Unassembled WGS sequence"/>
</dbReference>
<evidence type="ECO:0000259" key="2">
    <source>
        <dbReference type="PROSITE" id="PS51471"/>
    </source>
</evidence>
<protein>
    <recommendedName>
        <fullName evidence="2">Fe2OG dioxygenase domain-containing protein</fullName>
    </recommendedName>
</protein>
<proteinExistence type="predicted"/>
<dbReference type="EMBL" id="CAUYUJ010014520">
    <property type="protein sequence ID" value="CAK0842415.1"/>
    <property type="molecule type" value="Genomic_DNA"/>
</dbReference>
<dbReference type="PANTHER" id="PTHR12907:SF26">
    <property type="entry name" value="HIF PROLYL HYDROXYLASE, ISOFORM C"/>
    <property type="match status" value="1"/>
</dbReference>
<dbReference type="Pfam" id="PF13640">
    <property type="entry name" value="2OG-FeII_Oxy_3"/>
    <property type="match status" value="1"/>
</dbReference>
<dbReference type="PROSITE" id="PS51471">
    <property type="entry name" value="FE2OG_OXY"/>
    <property type="match status" value="1"/>
</dbReference>
<dbReference type="Gene3D" id="2.60.120.620">
    <property type="entry name" value="q2cbj1_9rhob like domain"/>
    <property type="match status" value="1"/>
</dbReference>
<accession>A0ABN9TAQ7</accession>
<feature type="domain" description="Fe2OG dioxygenase" evidence="2">
    <location>
        <begin position="24"/>
        <end position="148"/>
    </location>
</feature>
<keyword evidence="4" id="KW-1185">Reference proteome</keyword>
<keyword evidence="1" id="KW-0847">Vitamin C</keyword>
<evidence type="ECO:0000256" key="1">
    <source>
        <dbReference type="ARBA" id="ARBA00022896"/>
    </source>
</evidence>
<sequence length="153" mass="16798">MEVIRLLEGFAAALDGRLHLHLRRPRRCMAACYEGGAFYTPHRDNDLDPSTGELKNRRALTAIFYANDPDWTIEQGGALRCHPNVGPAAGSAQPLKPSQEVPMPEAAGAVDILPSGGRVVLFDSRRLLHEVLPAKDRRWAISVWFVTEDASAA</sequence>
<dbReference type="PANTHER" id="PTHR12907">
    <property type="entry name" value="EGL NINE HOMOLOG-RELATED"/>
    <property type="match status" value="1"/>
</dbReference>
<dbReference type="InterPro" id="IPR044862">
    <property type="entry name" value="Pro_4_hyd_alph_FE2OG_OXY"/>
</dbReference>
<evidence type="ECO:0000313" key="4">
    <source>
        <dbReference type="Proteomes" id="UP001189429"/>
    </source>
</evidence>
<organism evidence="3 4">
    <name type="scientific">Prorocentrum cordatum</name>
    <dbReference type="NCBI Taxonomy" id="2364126"/>
    <lineage>
        <taxon>Eukaryota</taxon>
        <taxon>Sar</taxon>
        <taxon>Alveolata</taxon>
        <taxon>Dinophyceae</taxon>
        <taxon>Prorocentrales</taxon>
        <taxon>Prorocentraceae</taxon>
        <taxon>Prorocentrum</taxon>
    </lineage>
</organism>
<name>A0ABN9TAQ7_9DINO</name>
<dbReference type="InterPro" id="IPR051559">
    <property type="entry name" value="HIF_prolyl_hydroxylases"/>
</dbReference>